<feature type="domain" description="ADF-H" evidence="1">
    <location>
        <begin position="5"/>
        <end position="152"/>
    </location>
</feature>
<dbReference type="AlphaFoldDB" id="A0AAN6HD83"/>
<dbReference type="PANTHER" id="PTHR10829">
    <property type="entry name" value="CORTACTIN AND DREBRIN"/>
    <property type="match status" value="1"/>
</dbReference>
<dbReference type="GO" id="GO:0051015">
    <property type="term" value="F:actin filament binding"/>
    <property type="evidence" value="ECO:0007669"/>
    <property type="project" value="TreeGrafter"/>
</dbReference>
<dbReference type="GO" id="GO:0030864">
    <property type="term" value="C:cortical actin cytoskeleton"/>
    <property type="evidence" value="ECO:0007669"/>
    <property type="project" value="TreeGrafter"/>
</dbReference>
<dbReference type="SUPFAM" id="SSF55753">
    <property type="entry name" value="Actin depolymerizing proteins"/>
    <property type="match status" value="1"/>
</dbReference>
<dbReference type="GO" id="GO:0030833">
    <property type="term" value="P:regulation of actin filament polymerization"/>
    <property type="evidence" value="ECO:0007669"/>
    <property type="project" value="TreeGrafter"/>
</dbReference>
<dbReference type="Gene3D" id="3.40.20.10">
    <property type="entry name" value="Severin"/>
    <property type="match status" value="1"/>
</dbReference>
<evidence type="ECO:0000313" key="3">
    <source>
        <dbReference type="Proteomes" id="UP001175353"/>
    </source>
</evidence>
<name>A0AAN6HD83_9PEZI</name>
<dbReference type="Pfam" id="PF00241">
    <property type="entry name" value="Cofilin_ADF"/>
    <property type="match status" value="1"/>
</dbReference>
<evidence type="ECO:0000313" key="2">
    <source>
        <dbReference type="EMBL" id="KAK0965241.1"/>
    </source>
</evidence>
<dbReference type="CDD" id="cd11281">
    <property type="entry name" value="ADF_drebrin_like"/>
    <property type="match status" value="1"/>
</dbReference>
<dbReference type="GO" id="GO:0030427">
    <property type="term" value="C:site of polarized growth"/>
    <property type="evidence" value="ECO:0007669"/>
    <property type="project" value="TreeGrafter"/>
</dbReference>
<dbReference type="PROSITE" id="PS51263">
    <property type="entry name" value="ADF_H"/>
    <property type="match status" value="1"/>
</dbReference>
<organism evidence="2 3">
    <name type="scientific">Friedmanniomyces endolithicus</name>
    <dbReference type="NCBI Taxonomy" id="329885"/>
    <lineage>
        <taxon>Eukaryota</taxon>
        <taxon>Fungi</taxon>
        <taxon>Dikarya</taxon>
        <taxon>Ascomycota</taxon>
        <taxon>Pezizomycotina</taxon>
        <taxon>Dothideomycetes</taxon>
        <taxon>Dothideomycetidae</taxon>
        <taxon>Mycosphaerellales</taxon>
        <taxon>Teratosphaeriaceae</taxon>
        <taxon>Friedmanniomyces</taxon>
    </lineage>
</organism>
<sequence>MSALNLSTNGPAISASYNKIVNAQAPSNPSPTYGQWALYTVQAPLVSAFQNDGGKESVLKVQTTGEGELQELVEDMSDGRIQFAFVKVKDPNTTLPKSVLVAWCGEGVPERTKGYFTSHLNAVSKVLRGYHVQITARSDRDLTPEMMVQKVADASGSKYSGGGKRAIVIRRTTTTSRK</sequence>
<dbReference type="Proteomes" id="UP001175353">
    <property type="component" value="Unassembled WGS sequence"/>
</dbReference>
<accession>A0AAN6HD83</accession>
<dbReference type="GO" id="GO:0005884">
    <property type="term" value="C:actin filament"/>
    <property type="evidence" value="ECO:0007669"/>
    <property type="project" value="TreeGrafter"/>
</dbReference>
<dbReference type="InterPro" id="IPR002108">
    <property type="entry name" value="ADF-H"/>
</dbReference>
<evidence type="ECO:0000259" key="1">
    <source>
        <dbReference type="PROSITE" id="PS51263"/>
    </source>
</evidence>
<dbReference type="InterPro" id="IPR029006">
    <property type="entry name" value="ADF-H/Gelsolin-like_dom_sf"/>
</dbReference>
<protein>
    <submittedName>
        <fullName evidence="2">Actin binding protein</fullName>
    </submittedName>
</protein>
<dbReference type="FunFam" id="3.40.20.10:FF:000045">
    <property type="entry name" value="Actin binding protein, putative"/>
    <property type="match status" value="1"/>
</dbReference>
<dbReference type="PANTHER" id="PTHR10829:SF25">
    <property type="entry name" value="DREBRIN-LIKE PROTEIN"/>
    <property type="match status" value="1"/>
</dbReference>
<proteinExistence type="predicted"/>
<dbReference type="EMBL" id="JAUJLE010000247">
    <property type="protein sequence ID" value="KAK0965241.1"/>
    <property type="molecule type" value="Genomic_DNA"/>
</dbReference>
<dbReference type="SMART" id="SM00102">
    <property type="entry name" value="ADF"/>
    <property type="match status" value="1"/>
</dbReference>
<reference evidence="2" key="1">
    <citation type="submission" date="2023-06" db="EMBL/GenBank/DDBJ databases">
        <title>Black Yeasts Isolated from many extreme environments.</title>
        <authorList>
            <person name="Coleine C."/>
            <person name="Stajich J.E."/>
            <person name="Selbmann L."/>
        </authorList>
    </citation>
    <scope>NUCLEOTIDE SEQUENCE</scope>
    <source>
        <strain evidence="2">CCFEE 5200</strain>
    </source>
</reference>
<gene>
    <name evidence="2" type="primary">ABP1_4</name>
    <name evidence="2" type="ORF">LTR91_018098</name>
</gene>
<keyword evidence="3" id="KW-1185">Reference proteome</keyword>
<comment type="caution">
    <text evidence="2">The sequence shown here is derived from an EMBL/GenBank/DDBJ whole genome shotgun (WGS) entry which is preliminary data.</text>
</comment>